<dbReference type="Gene3D" id="3.30.450.20">
    <property type="entry name" value="PAS domain"/>
    <property type="match status" value="2"/>
</dbReference>
<dbReference type="PROSITE" id="PS50113">
    <property type="entry name" value="PAC"/>
    <property type="match status" value="1"/>
</dbReference>
<dbReference type="InterPro" id="IPR013655">
    <property type="entry name" value="PAS_fold_3"/>
</dbReference>
<dbReference type="Pfam" id="PF08447">
    <property type="entry name" value="PAS_3"/>
    <property type="match status" value="2"/>
</dbReference>
<dbReference type="RefSeq" id="WP_343756218.1">
    <property type="nucleotide sequence ID" value="NZ_BAAACW010000128.1"/>
</dbReference>
<dbReference type="SMART" id="SM00283">
    <property type="entry name" value="MA"/>
    <property type="match status" value="1"/>
</dbReference>
<evidence type="ECO:0000256" key="1">
    <source>
        <dbReference type="ARBA" id="ARBA00023224"/>
    </source>
</evidence>
<name>A0ABN0XMC6_9LACT</name>
<dbReference type="EMBL" id="BAAACW010000128">
    <property type="protein sequence ID" value="GAA0367936.1"/>
    <property type="molecule type" value="Genomic_DNA"/>
</dbReference>
<dbReference type="InterPro" id="IPR035965">
    <property type="entry name" value="PAS-like_dom_sf"/>
</dbReference>
<dbReference type="PANTHER" id="PTHR32089">
    <property type="entry name" value="METHYL-ACCEPTING CHEMOTAXIS PROTEIN MCPB"/>
    <property type="match status" value="1"/>
</dbReference>
<dbReference type="SMART" id="SM00086">
    <property type="entry name" value="PAC"/>
    <property type="match status" value="2"/>
</dbReference>
<evidence type="ECO:0000259" key="3">
    <source>
        <dbReference type="PROSITE" id="PS50111"/>
    </source>
</evidence>
<sequence length="502" mass="57524">MLKGTKAIKELTYELEQAKSLLTQHLEHPIQLSVGSKNKEVNRLIQSMNDVLMLQQEKYEALAIKHSVVTDLNNIGTWDGEIVDGELSEDSANTYNAIMRKEVGYTDEGDFPNVLNSWLKTVAAEDKERVSEAYQKLLDYDEPYDLEYRSLTKDNRAEWVHVRAKVLRDDDGKAYRHIGTLRNLNESRENQDQILTLLSRLDLIEQSLHLSLNTLEGAWGIDLSSEESSGETSWYSPQFKRLLGYEESDYFEPDVETWMNHITPEHTERVRQAFHSYLFDHSDLEEFNTHFEMKTKDESVRWFSLTAVKQCDEQNHPLILAGVLRDIDYERGRQNDNDRIEHNVDSFTHTLSELAEHIQNISKDASDLAIENKVTVRSSEKARENIESTQAVAHLIKEISEQTNLLGLNASIEAAQAGEHGRGFSVVAQEIQKLSHNTADAVKQIETILDTIKESVLEIVTSIETMSDKIQTQASLTKDIDQKTHLINQHSEDLLLMIKQFK</sequence>
<evidence type="ECO:0000313" key="6">
    <source>
        <dbReference type="EMBL" id="GAA0367936.1"/>
    </source>
</evidence>
<protein>
    <submittedName>
        <fullName evidence="6">PAS domain-containing protein</fullName>
    </submittedName>
</protein>
<evidence type="ECO:0000256" key="2">
    <source>
        <dbReference type="PROSITE-ProRule" id="PRU00284"/>
    </source>
</evidence>
<dbReference type="SUPFAM" id="SSF58104">
    <property type="entry name" value="Methyl-accepting chemotaxis protein (MCP) signaling domain"/>
    <property type="match status" value="1"/>
</dbReference>
<dbReference type="InterPro" id="IPR000014">
    <property type="entry name" value="PAS"/>
</dbReference>
<dbReference type="PROSITE" id="PS50111">
    <property type="entry name" value="CHEMOTAXIS_TRANSDUC_2"/>
    <property type="match status" value="1"/>
</dbReference>
<dbReference type="InterPro" id="IPR000700">
    <property type="entry name" value="PAS-assoc_C"/>
</dbReference>
<accession>A0ABN0XMC6</accession>
<evidence type="ECO:0000259" key="4">
    <source>
        <dbReference type="PROSITE" id="PS50112"/>
    </source>
</evidence>
<proteinExistence type="predicted"/>
<dbReference type="InterPro" id="IPR001610">
    <property type="entry name" value="PAC"/>
</dbReference>
<keyword evidence="7" id="KW-1185">Reference proteome</keyword>
<keyword evidence="1 2" id="KW-0807">Transducer</keyword>
<dbReference type="Pfam" id="PF00015">
    <property type="entry name" value="MCPsignal"/>
    <property type="match status" value="1"/>
</dbReference>
<dbReference type="Gene3D" id="1.10.287.950">
    <property type="entry name" value="Methyl-accepting chemotaxis protein"/>
    <property type="match status" value="1"/>
</dbReference>
<dbReference type="PROSITE" id="PS50112">
    <property type="entry name" value="PAS"/>
    <property type="match status" value="1"/>
</dbReference>
<dbReference type="Proteomes" id="UP001501166">
    <property type="component" value="Unassembled WGS sequence"/>
</dbReference>
<feature type="domain" description="PAS" evidence="4">
    <location>
        <begin position="227"/>
        <end position="281"/>
    </location>
</feature>
<gene>
    <name evidence="6" type="ORF">GCM10008932_19740</name>
</gene>
<dbReference type="PANTHER" id="PTHR32089:SF112">
    <property type="entry name" value="LYSOZYME-LIKE PROTEIN-RELATED"/>
    <property type="match status" value="1"/>
</dbReference>
<evidence type="ECO:0000313" key="7">
    <source>
        <dbReference type="Proteomes" id="UP001501166"/>
    </source>
</evidence>
<feature type="domain" description="Methyl-accepting transducer" evidence="3">
    <location>
        <begin position="375"/>
        <end position="502"/>
    </location>
</feature>
<organism evidence="6 7">
    <name type="scientific">Alkalibacterium iburiense</name>
    <dbReference type="NCBI Taxonomy" id="290589"/>
    <lineage>
        <taxon>Bacteria</taxon>
        <taxon>Bacillati</taxon>
        <taxon>Bacillota</taxon>
        <taxon>Bacilli</taxon>
        <taxon>Lactobacillales</taxon>
        <taxon>Carnobacteriaceae</taxon>
        <taxon>Alkalibacterium</taxon>
    </lineage>
</organism>
<dbReference type="SUPFAM" id="SSF55785">
    <property type="entry name" value="PYP-like sensor domain (PAS domain)"/>
    <property type="match status" value="2"/>
</dbReference>
<reference evidence="6 7" key="1">
    <citation type="journal article" date="2019" name="Int. J. Syst. Evol. Microbiol.">
        <title>The Global Catalogue of Microorganisms (GCM) 10K type strain sequencing project: providing services to taxonomists for standard genome sequencing and annotation.</title>
        <authorList>
            <consortium name="The Broad Institute Genomics Platform"/>
            <consortium name="The Broad Institute Genome Sequencing Center for Infectious Disease"/>
            <person name="Wu L."/>
            <person name="Ma J."/>
        </authorList>
    </citation>
    <scope>NUCLEOTIDE SEQUENCE [LARGE SCALE GENOMIC DNA]</scope>
    <source>
        <strain evidence="6 7">JCM 12662</strain>
    </source>
</reference>
<evidence type="ECO:0000259" key="5">
    <source>
        <dbReference type="PROSITE" id="PS50113"/>
    </source>
</evidence>
<dbReference type="CDD" id="cd00130">
    <property type="entry name" value="PAS"/>
    <property type="match status" value="2"/>
</dbReference>
<dbReference type="InterPro" id="IPR004089">
    <property type="entry name" value="MCPsignal_dom"/>
</dbReference>
<comment type="caution">
    <text evidence="6">The sequence shown here is derived from an EMBL/GenBank/DDBJ whole genome shotgun (WGS) entry which is preliminary data.</text>
</comment>
<feature type="domain" description="PAC" evidence="5">
    <location>
        <begin position="144"/>
        <end position="196"/>
    </location>
</feature>